<keyword evidence="6" id="KW-1185">Reference proteome</keyword>
<dbReference type="SUPFAM" id="SSF48498">
    <property type="entry name" value="Tetracyclin repressor-like, C-terminal domain"/>
    <property type="match status" value="1"/>
</dbReference>
<dbReference type="PROSITE" id="PS01081">
    <property type="entry name" value="HTH_TETR_1"/>
    <property type="match status" value="1"/>
</dbReference>
<feature type="domain" description="HTH tetR-type" evidence="4">
    <location>
        <begin position="3"/>
        <end position="63"/>
    </location>
</feature>
<evidence type="ECO:0000259" key="4">
    <source>
        <dbReference type="PROSITE" id="PS50977"/>
    </source>
</evidence>
<organism evidence="5 6">
    <name type="scientific">Falsibacillus albus</name>
    <dbReference type="NCBI Taxonomy" id="2478915"/>
    <lineage>
        <taxon>Bacteria</taxon>
        <taxon>Bacillati</taxon>
        <taxon>Bacillota</taxon>
        <taxon>Bacilli</taxon>
        <taxon>Bacillales</taxon>
        <taxon>Bacillaceae</taxon>
        <taxon>Falsibacillus</taxon>
    </lineage>
</organism>
<keyword evidence="2 3" id="KW-0238">DNA-binding</keyword>
<dbReference type="InterPro" id="IPR001647">
    <property type="entry name" value="HTH_TetR"/>
</dbReference>
<dbReference type="Gene3D" id="1.10.357.10">
    <property type="entry name" value="Tetracycline Repressor, domain 2"/>
    <property type="match status" value="1"/>
</dbReference>
<dbReference type="Pfam" id="PF17932">
    <property type="entry name" value="TetR_C_24"/>
    <property type="match status" value="1"/>
</dbReference>
<gene>
    <name evidence="5" type="ORF">D9X91_03765</name>
</gene>
<dbReference type="Proteomes" id="UP000276770">
    <property type="component" value="Unassembled WGS sequence"/>
</dbReference>
<evidence type="ECO:0000256" key="2">
    <source>
        <dbReference type="ARBA" id="ARBA00023125"/>
    </source>
</evidence>
<dbReference type="InterPro" id="IPR009057">
    <property type="entry name" value="Homeodomain-like_sf"/>
</dbReference>
<keyword evidence="1" id="KW-0678">Repressor</keyword>
<evidence type="ECO:0000313" key="5">
    <source>
        <dbReference type="EMBL" id="RLQ97277.1"/>
    </source>
</evidence>
<comment type="caution">
    <text evidence="5">The sequence shown here is derived from an EMBL/GenBank/DDBJ whole genome shotgun (WGS) entry which is preliminary data.</text>
</comment>
<reference evidence="5 6" key="1">
    <citation type="submission" date="2018-10" db="EMBL/GenBank/DDBJ databases">
        <title>Falsibacillus sp. genome draft.</title>
        <authorList>
            <person name="Shi S."/>
        </authorList>
    </citation>
    <scope>NUCLEOTIDE SEQUENCE [LARGE SCALE GENOMIC DNA]</scope>
    <source>
        <strain evidence="5 6">GY 10110</strain>
    </source>
</reference>
<dbReference type="OrthoDB" id="9812484at2"/>
<dbReference type="PANTHER" id="PTHR43479:SF11">
    <property type="entry name" value="ACREF_ENVCD OPERON REPRESSOR-RELATED"/>
    <property type="match status" value="1"/>
</dbReference>
<dbReference type="Pfam" id="PF00440">
    <property type="entry name" value="TetR_N"/>
    <property type="match status" value="1"/>
</dbReference>
<dbReference type="InterPro" id="IPR041490">
    <property type="entry name" value="KstR2_TetR_C"/>
</dbReference>
<dbReference type="InterPro" id="IPR036271">
    <property type="entry name" value="Tet_transcr_reg_TetR-rel_C_sf"/>
</dbReference>
<dbReference type="PRINTS" id="PR00455">
    <property type="entry name" value="HTHTETR"/>
</dbReference>
<dbReference type="InterPro" id="IPR023772">
    <property type="entry name" value="DNA-bd_HTH_TetR-type_CS"/>
</dbReference>
<evidence type="ECO:0000256" key="3">
    <source>
        <dbReference type="PROSITE-ProRule" id="PRU00335"/>
    </source>
</evidence>
<dbReference type="GO" id="GO:0003677">
    <property type="term" value="F:DNA binding"/>
    <property type="evidence" value="ECO:0007669"/>
    <property type="project" value="UniProtKB-UniRule"/>
</dbReference>
<dbReference type="Gene3D" id="1.10.10.60">
    <property type="entry name" value="Homeodomain-like"/>
    <property type="match status" value="1"/>
</dbReference>
<dbReference type="AlphaFoldDB" id="A0A3L7K2F1"/>
<dbReference type="SUPFAM" id="SSF46689">
    <property type="entry name" value="Homeodomain-like"/>
    <property type="match status" value="1"/>
</dbReference>
<feature type="DNA-binding region" description="H-T-H motif" evidence="3">
    <location>
        <begin position="26"/>
        <end position="45"/>
    </location>
</feature>
<evidence type="ECO:0000256" key="1">
    <source>
        <dbReference type="ARBA" id="ARBA00022491"/>
    </source>
</evidence>
<dbReference type="InterPro" id="IPR050624">
    <property type="entry name" value="HTH-type_Tx_Regulator"/>
</dbReference>
<sequence>MAIDRKKLILEAATKSFSLFGYKATTMDQVAKIANVGKGTIYTFFKNKEELFDEIITTLILEMKTVAEEAMDESLSFYENLHSALYKILEFRTQHQLSIKLFQEEREIGTPAVLEVMQKLENAIINFIKNKVRCAVDRGEIQPCDPEITAFVMLKLYVSLIFDWEKQHEPLNKDEILNLFELYLFKGLSK</sequence>
<accession>A0A3L7K2F1</accession>
<dbReference type="EMBL" id="RCVZ01000002">
    <property type="protein sequence ID" value="RLQ97277.1"/>
    <property type="molecule type" value="Genomic_DNA"/>
</dbReference>
<name>A0A3L7K2F1_9BACI</name>
<protein>
    <submittedName>
        <fullName evidence="5">TetR/AcrR family transcriptional regulator</fullName>
    </submittedName>
</protein>
<proteinExistence type="predicted"/>
<dbReference type="PROSITE" id="PS50977">
    <property type="entry name" value="HTH_TETR_2"/>
    <property type="match status" value="1"/>
</dbReference>
<dbReference type="PANTHER" id="PTHR43479">
    <property type="entry name" value="ACREF/ENVCD OPERON REPRESSOR-RELATED"/>
    <property type="match status" value="1"/>
</dbReference>
<evidence type="ECO:0000313" key="6">
    <source>
        <dbReference type="Proteomes" id="UP000276770"/>
    </source>
</evidence>